<dbReference type="Gene3D" id="3.40.80.10">
    <property type="entry name" value="Peptidoglycan recognition protein-like"/>
    <property type="match status" value="1"/>
</dbReference>
<dbReference type="STRING" id="1313304.CALK_0320"/>
<dbReference type="PANTHER" id="PTHR30417">
    <property type="entry name" value="N-ACETYLMURAMOYL-L-ALANINE AMIDASE AMID"/>
    <property type="match status" value="1"/>
</dbReference>
<dbReference type="CDD" id="cd06583">
    <property type="entry name" value="PGRP"/>
    <property type="match status" value="1"/>
</dbReference>
<evidence type="ECO:0000256" key="2">
    <source>
        <dbReference type="ARBA" id="ARBA00011901"/>
    </source>
</evidence>
<organism evidence="6 7">
    <name type="scientific">Chitinivibrio alkaliphilus ACht1</name>
    <dbReference type="NCBI Taxonomy" id="1313304"/>
    <lineage>
        <taxon>Bacteria</taxon>
        <taxon>Pseudomonadati</taxon>
        <taxon>Fibrobacterota</taxon>
        <taxon>Chitinivibrionia</taxon>
        <taxon>Chitinivibrionales</taxon>
        <taxon>Chitinivibrionaceae</taxon>
        <taxon>Chitinivibrio</taxon>
    </lineage>
</organism>
<dbReference type="eggNOG" id="COG3023">
    <property type="taxonomic scope" value="Bacteria"/>
</dbReference>
<dbReference type="GO" id="GO:0008745">
    <property type="term" value="F:N-acetylmuramoyl-L-alanine amidase activity"/>
    <property type="evidence" value="ECO:0007669"/>
    <property type="project" value="UniProtKB-EC"/>
</dbReference>
<dbReference type="AlphaFoldDB" id="U7DE09"/>
<comment type="catalytic activity">
    <reaction evidence="1">
        <text>Hydrolyzes the link between N-acetylmuramoyl residues and L-amino acid residues in certain cell-wall glycopeptides.</text>
        <dbReference type="EC" id="3.5.1.28"/>
    </reaction>
</comment>
<name>U7DE09_9BACT</name>
<dbReference type="PANTHER" id="PTHR30417:SF1">
    <property type="entry name" value="N-ACETYLMURAMOYL-L-ALANINE AMIDASE AMID"/>
    <property type="match status" value="1"/>
</dbReference>
<dbReference type="GO" id="GO:0071555">
    <property type="term" value="P:cell wall organization"/>
    <property type="evidence" value="ECO:0007669"/>
    <property type="project" value="UniProtKB-KW"/>
</dbReference>
<evidence type="ECO:0000313" key="6">
    <source>
        <dbReference type="EMBL" id="ERP39151.1"/>
    </source>
</evidence>
<keyword evidence="7" id="KW-1185">Reference proteome</keyword>
<dbReference type="EMBL" id="ASJR01000002">
    <property type="protein sequence ID" value="ERP39151.1"/>
    <property type="molecule type" value="Genomic_DNA"/>
</dbReference>
<evidence type="ECO:0000256" key="3">
    <source>
        <dbReference type="ARBA" id="ARBA00022801"/>
    </source>
</evidence>
<dbReference type="OrthoDB" id="9794842at2"/>
<dbReference type="InterPro" id="IPR051206">
    <property type="entry name" value="NAMLAA_amidase_2"/>
</dbReference>
<feature type="domain" description="N-acetylmuramoyl-L-alanine amidase" evidence="5">
    <location>
        <begin position="29"/>
        <end position="180"/>
    </location>
</feature>
<proteinExistence type="predicted"/>
<dbReference type="EC" id="3.5.1.28" evidence="2"/>
<sequence length="204" mass="22751">MHCIPTYLSKDSSYPYKNTSLGEVLQQKGINALWEERGTAIDTLVIHAISAIERTKTSPHDREEILSLFLEYEVSAHYLILRNGVCHALVPEEKKAWHCGKSIMPPPDNRHGVNAFSIGIELVGGEPGKPFTPAQYNSLVPLIKDICSRHSIQKILGHEDIAGSRAIKMGIRPDEKKDPGPNFNWKLLHGITSLLSQREDSIPL</sequence>
<evidence type="ECO:0000259" key="5">
    <source>
        <dbReference type="SMART" id="SM00644"/>
    </source>
</evidence>
<comment type="caution">
    <text evidence="6">The sequence shown here is derived from an EMBL/GenBank/DDBJ whole genome shotgun (WGS) entry which is preliminary data.</text>
</comment>
<dbReference type="Pfam" id="PF01510">
    <property type="entry name" value="Amidase_2"/>
    <property type="match status" value="1"/>
</dbReference>
<gene>
    <name evidence="6" type="ORF">CALK_0320</name>
</gene>
<evidence type="ECO:0000313" key="7">
    <source>
        <dbReference type="Proteomes" id="UP000017148"/>
    </source>
</evidence>
<accession>U7DE09</accession>
<reference evidence="6 7" key="1">
    <citation type="journal article" date="2013" name="Environ. Microbiol.">
        <title>Genome analysis of Chitinivibrio alkaliphilus gen. nov., sp. nov., a novel extremely haloalkaliphilic anaerobic chitinolytic bacterium from the candidate phylum Termite Group 3.</title>
        <authorList>
            <person name="Sorokin D.Y."/>
            <person name="Gumerov V.M."/>
            <person name="Rakitin A.L."/>
            <person name="Beletsky A.V."/>
            <person name="Damste J.S."/>
            <person name="Muyzer G."/>
            <person name="Mardanov A.V."/>
            <person name="Ravin N.V."/>
        </authorList>
    </citation>
    <scope>NUCLEOTIDE SEQUENCE [LARGE SCALE GENOMIC DNA]</scope>
    <source>
        <strain evidence="6 7">ACht1</strain>
    </source>
</reference>
<dbReference type="GO" id="GO:0009254">
    <property type="term" value="P:peptidoglycan turnover"/>
    <property type="evidence" value="ECO:0007669"/>
    <property type="project" value="TreeGrafter"/>
</dbReference>
<evidence type="ECO:0000256" key="1">
    <source>
        <dbReference type="ARBA" id="ARBA00001561"/>
    </source>
</evidence>
<dbReference type="InterPro" id="IPR036505">
    <property type="entry name" value="Amidase/PGRP_sf"/>
</dbReference>
<dbReference type="InterPro" id="IPR002502">
    <property type="entry name" value="Amidase_domain"/>
</dbReference>
<dbReference type="SMART" id="SM00644">
    <property type="entry name" value="Ami_2"/>
    <property type="match status" value="1"/>
</dbReference>
<dbReference type="RefSeq" id="WP_022635864.1">
    <property type="nucleotide sequence ID" value="NZ_ASJR01000002.1"/>
</dbReference>
<dbReference type="GO" id="GO:0009253">
    <property type="term" value="P:peptidoglycan catabolic process"/>
    <property type="evidence" value="ECO:0007669"/>
    <property type="project" value="InterPro"/>
</dbReference>
<protein>
    <recommendedName>
        <fullName evidence="2">N-acetylmuramoyl-L-alanine amidase</fullName>
        <ecNumber evidence="2">3.5.1.28</ecNumber>
    </recommendedName>
</protein>
<evidence type="ECO:0000256" key="4">
    <source>
        <dbReference type="ARBA" id="ARBA00023316"/>
    </source>
</evidence>
<dbReference type="Proteomes" id="UP000017148">
    <property type="component" value="Unassembled WGS sequence"/>
</dbReference>
<keyword evidence="4" id="KW-0961">Cell wall biogenesis/degradation</keyword>
<dbReference type="SUPFAM" id="SSF55846">
    <property type="entry name" value="N-acetylmuramoyl-L-alanine amidase-like"/>
    <property type="match status" value="1"/>
</dbReference>
<keyword evidence="3" id="KW-0378">Hydrolase</keyword>